<keyword evidence="1" id="KW-0812">Transmembrane</keyword>
<feature type="transmembrane region" description="Helical" evidence="1">
    <location>
        <begin position="152"/>
        <end position="173"/>
    </location>
</feature>
<comment type="caution">
    <text evidence="2">The sequence shown here is derived from an EMBL/GenBank/DDBJ whole genome shotgun (WGS) entry which is preliminary data.</text>
</comment>
<keyword evidence="3" id="KW-1185">Reference proteome</keyword>
<keyword evidence="1" id="KW-0472">Membrane</keyword>
<accession>A0ABV0CRW3</accession>
<keyword evidence="1" id="KW-1133">Transmembrane helix</keyword>
<feature type="transmembrane region" description="Helical" evidence="1">
    <location>
        <begin position="21"/>
        <end position="47"/>
    </location>
</feature>
<evidence type="ECO:0000256" key="1">
    <source>
        <dbReference type="SAM" id="Phobius"/>
    </source>
</evidence>
<feature type="transmembrane region" description="Helical" evidence="1">
    <location>
        <begin position="111"/>
        <end position="132"/>
    </location>
</feature>
<sequence>MKIASLIPRGFVVLNSILRLVSGYGGVCAIFMTLHFWISVVMLLLTMQYWMRHEWWGQVLNTIPTLLGFSIGGFAIFISLGDHDFKKALCHELESAAEGTPTTFKTITTQICLASLSQALAMLVAILANAILADCKPYLNQYFVFAFNMVGYWVFLYSVCFLVDVIVTIFNIAEMNEKYIQFVLGKGRKK</sequence>
<feature type="transmembrane region" description="Helical" evidence="1">
    <location>
        <begin position="59"/>
        <end position="80"/>
    </location>
</feature>
<dbReference type="RefSeq" id="WP_346790933.1">
    <property type="nucleotide sequence ID" value="NZ_JAYFSJ010000026.1"/>
</dbReference>
<evidence type="ECO:0008006" key="4">
    <source>
        <dbReference type="Google" id="ProtNLM"/>
    </source>
</evidence>
<dbReference type="EMBL" id="JAYFSJ010000026">
    <property type="protein sequence ID" value="MEN7433742.1"/>
    <property type="molecule type" value="Genomic_DNA"/>
</dbReference>
<dbReference type="Proteomes" id="UP001405405">
    <property type="component" value="Unassembled WGS sequence"/>
</dbReference>
<protein>
    <recommendedName>
        <fullName evidence="4">MotA/TolQ/ExbB proton channel domain-containing protein</fullName>
    </recommendedName>
</protein>
<gene>
    <name evidence="2" type="ORF">VA599_23640</name>
</gene>
<name>A0ABV0CRW3_9NEIS</name>
<proteinExistence type="predicted"/>
<evidence type="ECO:0000313" key="3">
    <source>
        <dbReference type="Proteomes" id="UP001405405"/>
    </source>
</evidence>
<evidence type="ECO:0000313" key="2">
    <source>
        <dbReference type="EMBL" id="MEN7433742.1"/>
    </source>
</evidence>
<organism evidence="2 3">
    <name type="scientific">Chromobacterium indicum</name>
    <dbReference type="NCBI Taxonomy" id="3110228"/>
    <lineage>
        <taxon>Bacteria</taxon>
        <taxon>Pseudomonadati</taxon>
        <taxon>Pseudomonadota</taxon>
        <taxon>Betaproteobacteria</taxon>
        <taxon>Neisseriales</taxon>
        <taxon>Chromobacteriaceae</taxon>
        <taxon>Chromobacterium</taxon>
    </lineage>
</organism>
<reference evidence="2 3" key="1">
    <citation type="submission" date="2023-12" db="EMBL/GenBank/DDBJ databases">
        <title>Chromobacterium sp. strain TRC.1.1.SA producing antimicrobial pigment.</title>
        <authorList>
            <person name="Verma N."/>
            <person name="Choksket S."/>
            <person name="Pinnaka A.K."/>
            <person name="Korpole S."/>
        </authorList>
    </citation>
    <scope>NUCLEOTIDE SEQUENCE [LARGE SCALE GENOMIC DNA]</scope>
    <source>
        <strain evidence="2 3">TRC1.1.SA</strain>
    </source>
</reference>